<dbReference type="InterPro" id="IPR003370">
    <property type="entry name" value="Chromate_transpt"/>
</dbReference>
<keyword evidence="4 7" id="KW-0812">Transmembrane</keyword>
<evidence type="ECO:0000256" key="5">
    <source>
        <dbReference type="ARBA" id="ARBA00022989"/>
    </source>
</evidence>
<keyword evidence="9" id="KW-1185">Reference proteome</keyword>
<comment type="subcellular location">
    <subcellularLocation>
        <location evidence="1">Cell membrane</location>
        <topology evidence="1">Multi-pass membrane protein</topology>
    </subcellularLocation>
</comment>
<feature type="transmembrane region" description="Helical" evidence="7">
    <location>
        <begin position="12"/>
        <end position="33"/>
    </location>
</feature>
<dbReference type="GO" id="GO:0005886">
    <property type="term" value="C:plasma membrane"/>
    <property type="evidence" value="ECO:0007669"/>
    <property type="project" value="UniProtKB-SubCell"/>
</dbReference>
<accession>G8QUZ0</accession>
<dbReference type="GO" id="GO:0015109">
    <property type="term" value="F:chromate transmembrane transporter activity"/>
    <property type="evidence" value="ECO:0007669"/>
    <property type="project" value="InterPro"/>
</dbReference>
<dbReference type="HOGENOM" id="CLU_018106_1_0_12"/>
<feature type="transmembrane region" description="Helical" evidence="7">
    <location>
        <begin position="147"/>
        <end position="175"/>
    </location>
</feature>
<dbReference type="AlphaFoldDB" id="G8QUZ0"/>
<feature type="transmembrane region" description="Helical" evidence="7">
    <location>
        <begin position="115"/>
        <end position="135"/>
    </location>
</feature>
<evidence type="ECO:0000256" key="6">
    <source>
        <dbReference type="ARBA" id="ARBA00023136"/>
    </source>
</evidence>
<keyword evidence="3" id="KW-1003">Cell membrane</keyword>
<evidence type="ECO:0000256" key="4">
    <source>
        <dbReference type="ARBA" id="ARBA00022692"/>
    </source>
</evidence>
<protein>
    <submittedName>
        <fullName evidence="8">Chromate transport protein ChrA</fullName>
    </submittedName>
</protein>
<dbReference type="eggNOG" id="COG2059">
    <property type="taxonomic scope" value="Bacteria"/>
</dbReference>
<keyword evidence="6 7" id="KW-0472">Membrane</keyword>
<evidence type="ECO:0000256" key="3">
    <source>
        <dbReference type="ARBA" id="ARBA00022475"/>
    </source>
</evidence>
<evidence type="ECO:0000313" key="9">
    <source>
        <dbReference type="Proteomes" id="UP000005632"/>
    </source>
</evidence>
<dbReference type="OrthoDB" id="9788907at2"/>
<comment type="similarity">
    <text evidence="2">Belongs to the chromate ion transporter (CHR) (TC 2.A.51) family.</text>
</comment>
<gene>
    <name evidence="8" type="ordered locus">SpiGrapes_0307</name>
</gene>
<dbReference type="KEGG" id="sgp:SpiGrapes_0307"/>
<dbReference type="Proteomes" id="UP000005632">
    <property type="component" value="Chromosome"/>
</dbReference>
<dbReference type="Pfam" id="PF02417">
    <property type="entry name" value="Chromate_transp"/>
    <property type="match status" value="1"/>
</dbReference>
<dbReference type="InterPro" id="IPR052518">
    <property type="entry name" value="CHR_Transporter"/>
</dbReference>
<dbReference type="STRING" id="158190.SpiGrapes_0307"/>
<dbReference type="EMBL" id="CP003155">
    <property type="protein sequence ID" value="AEV28166.1"/>
    <property type="molecule type" value="Genomic_DNA"/>
</dbReference>
<evidence type="ECO:0000256" key="7">
    <source>
        <dbReference type="SAM" id="Phobius"/>
    </source>
</evidence>
<reference evidence="8 9" key="1">
    <citation type="submission" date="2011-11" db="EMBL/GenBank/DDBJ databases">
        <title>Complete sequence of Spirochaeta sp. grapes.</title>
        <authorList>
            <consortium name="US DOE Joint Genome Institute"/>
            <person name="Lucas S."/>
            <person name="Han J."/>
            <person name="Lapidus A."/>
            <person name="Cheng J.-F."/>
            <person name="Goodwin L."/>
            <person name="Pitluck S."/>
            <person name="Peters L."/>
            <person name="Ovchinnikova G."/>
            <person name="Munk A.C."/>
            <person name="Detter J.C."/>
            <person name="Han C."/>
            <person name="Tapia R."/>
            <person name="Land M."/>
            <person name="Hauser L."/>
            <person name="Kyrpides N."/>
            <person name="Ivanova N."/>
            <person name="Pagani I."/>
            <person name="Ritalahtilisa K."/>
            <person name="Loeffler F."/>
            <person name="Woyke T."/>
        </authorList>
    </citation>
    <scope>NUCLEOTIDE SEQUENCE [LARGE SCALE GENOMIC DNA]</scope>
    <source>
        <strain evidence="9">ATCC BAA-1885 / DSM 22778 / Grapes</strain>
    </source>
</reference>
<dbReference type="PANTHER" id="PTHR43663">
    <property type="entry name" value="CHROMATE TRANSPORT PROTEIN-RELATED"/>
    <property type="match status" value="1"/>
</dbReference>
<proteinExistence type="inferred from homology"/>
<evidence type="ECO:0000313" key="8">
    <source>
        <dbReference type="EMBL" id="AEV28166.1"/>
    </source>
</evidence>
<feature type="transmembrane region" description="Helical" evidence="7">
    <location>
        <begin position="78"/>
        <end position="103"/>
    </location>
</feature>
<sequence length="185" mass="20115">MDSEKPSLWSLYISFVKIGGLTFGGGLAMLPMLQKEVVEKHHWATEDDLLDCYAVGQCTPGIIAVNTATMLGYRKRGILGGIVATLGEVTPSLVIITFLSALLKQLEGNLIMEQAFTGIRVAVCVLIAQAILKLYKKSIIDIPTIILCALTIIGTVFLGFSPIWFIFLGITYGLLVQKLKRGKAK</sequence>
<name>G8QUZ0_SPHPG</name>
<evidence type="ECO:0000256" key="2">
    <source>
        <dbReference type="ARBA" id="ARBA00005262"/>
    </source>
</evidence>
<dbReference type="PANTHER" id="PTHR43663:SF1">
    <property type="entry name" value="CHROMATE TRANSPORTER"/>
    <property type="match status" value="1"/>
</dbReference>
<evidence type="ECO:0000256" key="1">
    <source>
        <dbReference type="ARBA" id="ARBA00004651"/>
    </source>
</evidence>
<keyword evidence="5 7" id="KW-1133">Transmembrane helix</keyword>
<organism evidence="8 9">
    <name type="scientific">Sphaerochaeta pleomorpha (strain ATCC BAA-1885 / DSM 22778 / Grapes)</name>
    <dbReference type="NCBI Taxonomy" id="158190"/>
    <lineage>
        <taxon>Bacteria</taxon>
        <taxon>Pseudomonadati</taxon>
        <taxon>Spirochaetota</taxon>
        <taxon>Spirochaetia</taxon>
        <taxon>Spirochaetales</taxon>
        <taxon>Sphaerochaetaceae</taxon>
        <taxon>Sphaerochaeta</taxon>
    </lineage>
</organism>